<dbReference type="PRINTS" id="PR00080">
    <property type="entry name" value="SDRFAMILY"/>
</dbReference>
<evidence type="ECO:0000313" key="5">
    <source>
        <dbReference type="Proteomes" id="UP001597068"/>
    </source>
</evidence>
<dbReference type="PANTHER" id="PTHR42760:SF133">
    <property type="entry name" value="3-OXOACYL-[ACYL-CARRIER-PROTEIN] REDUCTASE"/>
    <property type="match status" value="1"/>
</dbReference>
<dbReference type="EC" id="1.1.1.-" evidence="4"/>
<dbReference type="NCBIfam" id="NF005559">
    <property type="entry name" value="PRK07231.1"/>
    <property type="match status" value="1"/>
</dbReference>
<protein>
    <submittedName>
        <fullName evidence="4">SDR family NAD(P)-dependent oxidoreductase</fullName>
        <ecNumber evidence="4">1.1.1.-</ecNumber>
    </submittedName>
</protein>
<keyword evidence="2 4" id="KW-0560">Oxidoreductase</keyword>
<dbReference type="SMART" id="SM00822">
    <property type="entry name" value="PKS_KR"/>
    <property type="match status" value="1"/>
</dbReference>
<sequence>MTGPLSDWFSLQDKVVVVTGASAGLGAVFAETFARAGADVVVGARRPDRLRVTVDAVTAHGRRALAVRTDVSVPEDCDELVQQAVEEFGHVDVLVNNAGVAGAVPATRETPEQFRSVVDVNLHGSYWMAQACARVMRPGSSIINISSVLAVTTAGLPQAAYSASKAALIGLTRDLAQQWGRRRGIRVNALAPGFFESEMTEAYTAQYIDEVLMPRVLLGRAGIPEELATTAVWLASPAAGFVTGHTLLVDGGMSIT</sequence>
<dbReference type="InterPro" id="IPR002347">
    <property type="entry name" value="SDR_fam"/>
</dbReference>
<evidence type="ECO:0000259" key="3">
    <source>
        <dbReference type="SMART" id="SM00822"/>
    </source>
</evidence>
<organism evidence="4 5">
    <name type="scientific">Williamsia deligens</name>
    <dbReference type="NCBI Taxonomy" id="321325"/>
    <lineage>
        <taxon>Bacteria</taxon>
        <taxon>Bacillati</taxon>
        <taxon>Actinomycetota</taxon>
        <taxon>Actinomycetes</taxon>
        <taxon>Mycobacteriales</taxon>
        <taxon>Nocardiaceae</taxon>
        <taxon>Williamsia</taxon>
    </lineage>
</organism>
<evidence type="ECO:0000313" key="4">
    <source>
        <dbReference type="EMBL" id="MFD0925713.1"/>
    </source>
</evidence>
<feature type="domain" description="Ketoreductase" evidence="3">
    <location>
        <begin position="14"/>
        <end position="193"/>
    </location>
</feature>
<keyword evidence="5" id="KW-1185">Reference proteome</keyword>
<dbReference type="InterPro" id="IPR036291">
    <property type="entry name" value="NAD(P)-bd_dom_sf"/>
</dbReference>
<gene>
    <name evidence="4" type="ORF">ACFQ04_08180</name>
</gene>
<accession>A0ABW3G6G5</accession>
<dbReference type="InterPro" id="IPR057326">
    <property type="entry name" value="KR_dom"/>
</dbReference>
<dbReference type="Pfam" id="PF13561">
    <property type="entry name" value="adh_short_C2"/>
    <property type="match status" value="1"/>
</dbReference>
<reference evidence="5" key="1">
    <citation type="journal article" date="2019" name="Int. J. Syst. Evol. Microbiol.">
        <title>The Global Catalogue of Microorganisms (GCM) 10K type strain sequencing project: providing services to taxonomists for standard genome sequencing and annotation.</title>
        <authorList>
            <consortium name="The Broad Institute Genomics Platform"/>
            <consortium name="The Broad Institute Genome Sequencing Center for Infectious Disease"/>
            <person name="Wu L."/>
            <person name="Ma J."/>
        </authorList>
    </citation>
    <scope>NUCLEOTIDE SEQUENCE [LARGE SCALE GENOMIC DNA]</scope>
    <source>
        <strain evidence="5">CCUG 50873</strain>
    </source>
</reference>
<dbReference type="Proteomes" id="UP001597068">
    <property type="component" value="Unassembled WGS sequence"/>
</dbReference>
<dbReference type="PRINTS" id="PR00081">
    <property type="entry name" value="GDHRDH"/>
</dbReference>
<comment type="similarity">
    <text evidence="1">Belongs to the short-chain dehydrogenases/reductases (SDR) family.</text>
</comment>
<dbReference type="EMBL" id="JBHTIL010000001">
    <property type="protein sequence ID" value="MFD0925713.1"/>
    <property type="molecule type" value="Genomic_DNA"/>
</dbReference>
<dbReference type="Gene3D" id="3.40.50.720">
    <property type="entry name" value="NAD(P)-binding Rossmann-like Domain"/>
    <property type="match status" value="1"/>
</dbReference>
<dbReference type="InterPro" id="IPR020904">
    <property type="entry name" value="Sc_DH/Rdtase_CS"/>
</dbReference>
<evidence type="ECO:0000256" key="1">
    <source>
        <dbReference type="ARBA" id="ARBA00006484"/>
    </source>
</evidence>
<comment type="caution">
    <text evidence="4">The sequence shown here is derived from an EMBL/GenBank/DDBJ whole genome shotgun (WGS) entry which is preliminary data.</text>
</comment>
<dbReference type="RefSeq" id="WP_253646358.1">
    <property type="nucleotide sequence ID" value="NZ_BAAAMO010000002.1"/>
</dbReference>
<name>A0ABW3G6G5_9NOCA</name>
<dbReference type="PROSITE" id="PS00061">
    <property type="entry name" value="ADH_SHORT"/>
    <property type="match status" value="1"/>
</dbReference>
<proteinExistence type="inferred from homology"/>
<evidence type="ECO:0000256" key="2">
    <source>
        <dbReference type="ARBA" id="ARBA00023002"/>
    </source>
</evidence>
<dbReference type="GO" id="GO:0016491">
    <property type="term" value="F:oxidoreductase activity"/>
    <property type="evidence" value="ECO:0007669"/>
    <property type="project" value="UniProtKB-KW"/>
</dbReference>
<dbReference type="PANTHER" id="PTHR42760">
    <property type="entry name" value="SHORT-CHAIN DEHYDROGENASES/REDUCTASES FAMILY MEMBER"/>
    <property type="match status" value="1"/>
</dbReference>
<dbReference type="SUPFAM" id="SSF51735">
    <property type="entry name" value="NAD(P)-binding Rossmann-fold domains"/>
    <property type="match status" value="1"/>
</dbReference>